<reference evidence="1" key="2">
    <citation type="journal article" date="2015" name="Fish Shellfish Immunol.">
        <title>Early steps in the European eel (Anguilla anguilla)-Vibrio vulnificus interaction in the gills: Role of the RtxA13 toxin.</title>
        <authorList>
            <person name="Callol A."/>
            <person name="Pajuelo D."/>
            <person name="Ebbesson L."/>
            <person name="Teles M."/>
            <person name="MacKenzie S."/>
            <person name="Amaro C."/>
        </authorList>
    </citation>
    <scope>NUCLEOTIDE SEQUENCE</scope>
</reference>
<proteinExistence type="predicted"/>
<dbReference type="AlphaFoldDB" id="A0A0E9XMC1"/>
<evidence type="ECO:0000313" key="1">
    <source>
        <dbReference type="EMBL" id="JAI03873.1"/>
    </source>
</evidence>
<reference evidence="1" key="1">
    <citation type="submission" date="2014-11" db="EMBL/GenBank/DDBJ databases">
        <authorList>
            <person name="Amaro Gonzalez C."/>
        </authorList>
    </citation>
    <scope>NUCLEOTIDE SEQUENCE</scope>
</reference>
<protein>
    <submittedName>
        <fullName evidence="1">Uncharacterized protein</fullName>
    </submittedName>
</protein>
<accession>A0A0E9XMC1</accession>
<organism evidence="1">
    <name type="scientific">Anguilla anguilla</name>
    <name type="common">European freshwater eel</name>
    <name type="synonym">Muraena anguilla</name>
    <dbReference type="NCBI Taxonomy" id="7936"/>
    <lineage>
        <taxon>Eukaryota</taxon>
        <taxon>Metazoa</taxon>
        <taxon>Chordata</taxon>
        <taxon>Craniata</taxon>
        <taxon>Vertebrata</taxon>
        <taxon>Euteleostomi</taxon>
        <taxon>Actinopterygii</taxon>
        <taxon>Neopterygii</taxon>
        <taxon>Teleostei</taxon>
        <taxon>Anguilliformes</taxon>
        <taxon>Anguillidae</taxon>
        <taxon>Anguilla</taxon>
    </lineage>
</organism>
<name>A0A0E9XMC1_ANGAN</name>
<sequence>MKYYLMIKLMWLKNTENKNMALTPHWLKENYMIFSRHWLHTQEPIALFNLRI</sequence>
<dbReference type="EMBL" id="GBXM01004705">
    <property type="protein sequence ID" value="JAI03873.1"/>
    <property type="molecule type" value="Transcribed_RNA"/>
</dbReference>